<dbReference type="KEGG" id="theu:HPC62_09485"/>
<dbReference type="GO" id="GO:0016787">
    <property type="term" value="F:hydrolase activity"/>
    <property type="evidence" value="ECO:0007669"/>
    <property type="project" value="UniProtKB-KW"/>
</dbReference>
<dbReference type="Proteomes" id="UP000505210">
    <property type="component" value="Chromosome"/>
</dbReference>
<accession>A0A6M8BDM3</accession>
<evidence type="ECO:0000259" key="1">
    <source>
        <dbReference type="Pfam" id="PF01738"/>
    </source>
</evidence>
<dbReference type="RefSeq" id="WP_172355131.1">
    <property type="nucleotide sequence ID" value="NZ_CP053661.1"/>
</dbReference>
<gene>
    <name evidence="2" type="ORF">HPC62_09485</name>
</gene>
<dbReference type="InterPro" id="IPR051049">
    <property type="entry name" value="Dienelactone_hydrolase-like"/>
</dbReference>
<proteinExistence type="predicted"/>
<dbReference type="InterPro" id="IPR029058">
    <property type="entry name" value="AB_hydrolase_fold"/>
</dbReference>
<dbReference type="PANTHER" id="PTHR46623">
    <property type="entry name" value="CARBOXYMETHYLENEBUTENOLIDASE-RELATED"/>
    <property type="match status" value="1"/>
</dbReference>
<evidence type="ECO:0000313" key="2">
    <source>
        <dbReference type="EMBL" id="QKD82380.1"/>
    </source>
</evidence>
<protein>
    <submittedName>
        <fullName evidence="2">Dienelactone hydrolase family protein</fullName>
    </submittedName>
</protein>
<dbReference type="Gene3D" id="3.40.50.1820">
    <property type="entry name" value="alpha/beta hydrolase"/>
    <property type="match status" value="1"/>
</dbReference>
<name>A0A6M8BDM3_9CYAN</name>
<dbReference type="PANTHER" id="PTHR46623:SF6">
    <property type="entry name" value="ALPHA_BETA-HYDROLASES SUPERFAMILY PROTEIN"/>
    <property type="match status" value="1"/>
</dbReference>
<dbReference type="AlphaFoldDB" id="A0A6M8BDM3"/>
<dbReference type="EMBL" id="CP053661">
    <property type="protein sequence ID" value="QKD82380.1"/>
    <property type="molecule type" value="Genomic_DNA"/>
</dbReference>
<sequence length="259" mass="28287">MPRQTPLLSSPTQWVQVPNGDLQIDAYLAMPAGDGPFPAVVVIQEIFGVNEHIRDVTERVAGLGYVAIAPAIYQRLAPGFEAGYTPEDVKQGRVYKEQTKREDLLSDIQAAIAFLHALPQVKPGGVGCIGFCFGGHVAYLAATLPEVVATASFYGAGITTWCPGNGIPTVSYTPDINGTIYLFFGKEDASIPQEQVDQIESTLQENYIAHRVFRYDGAGHGFFCDRRPDYRPEAAADAWEKVQQLFQQLQTDSDTDSAL</sequence>
<dbReference type="SUPFAM" id="SSF53474">
    <property type="entry name" value="alpha/beta-Hydrolases"/>
    <property type="match status" value="1"/>
</dbReference>
<evidence type="ECO:0000313" key="3">
    <source>
        <dbReference type="Proteomes" id="UP000505210"/>
    </source>
</evidence>
<dbReference type="InterPro" id="IPR002925">
    <property type="entry name" value="Dienelactn_hydro"/>
</dbReference>
<keyword evidence="2" id="KW-0378">Hydrolase</keyword>
<feature type="domain" description="Dienelactone hydrolase" evidence="1">
    <location>
        <begin position="24"/>
        <end position="248"/>
    </location>
</feature>
<keyword evidence="3" id="KW-1185">Reference proteome</keyword>
<dbReference type="Pfam" id="PF01738">
    <property type="entry name" value="DLH"/>
    <property type="match status" value="1"/>
</dbReference>
<organism evidence="2 3">
    <name type="scientific">Thermoleptolyngbya sichuanensis A183</name>
    <dbReference type="NCBI Taxonomy" id="2737172"/>
    <lineage>
        <taxon>Bacteria</taxon>
        <taxon>Bacillati</taxon>
        <taxon>Cyanobacteriota</taxon>
        <taxon>Cyanophyceae</taxon>
        <taxon>Oculatellales</taxon>
        <taxon>Oculatellaceae</taxon>
        <taxon>Thermoleptolyngbya</taxon>
        <taxon>Thermoleptolyngbya sichuanensis</taxon>
    </lineage>
</organism>
<reference evidence="2 3" key="1">
    <citation type="submission" date="2020-05" db="EMBL/GenBank/DDBJ databases">
        <title>Complete genome sequence of of a novel Thermoleptolyngbya strain isolated from hot springs of Ganzi, Sichuan China.</title>
        <authorList>
            <person name="Tang J."/>
            <person name="Daroch M."/>
            <person name="Li L."/>
            <person name="Waleron K."/>
            <person name="Waleron M."/>
            <person name="Waleron M."/>
        </authorList>
    </citation>
    <scope>NUCLEOTIDE SEQUENCE [LARGE SCALE GENOMIC DNA]</scope>
    <source>
        <strain evidence="2 3">PKUAC-SCTA183</strain>
    </source>
</reference>